<protein>
    <recommendedName>
        <fullName evidence="1">SnoaL-like domain-containing protein</fullName>
    </recommendedName>
</protein>
<dbReference type="Gene3D" id="3.10.450.50">
    <property type="match status" value="1"/>
</dbReference>
<dbReference type="SUPFAM" id="SSF54427">
    <property type="entry name" value="NTF2-like"/>
    <property type="match status" value="1"/>
</dbReference>
<dbReference type="EMBL" id="CP000479">
    <property type="protein sequence ID" value="ABK68808.1"/>
    <property type="molecule type" value="Genomic_DNA"/>
</dbReference>
<proteinExistence type="predicted"/>
<feature type="domain" description="SnoaL-like" evidence="1">
    <location>
        <begin position="25"/>
        <end position="120"/>
    </location>
</feature>
<gene>
    <name evidence="2" type="ordered locus">MAV_0136</name>
</gene>
<dbReference type="AlphaFoldDB" id="A0A0H3A3I5"/>
<dbReference type="HOGENOM" id="CLU_119884_2_0_11"/>
<evidence type="ECO:0000313" key="2">
    <source>
        <dbReference type="EMBL" id="ABK68808.1"/>
    </source>
</evidence>
<organism evidence="2 3">
    <name type="scientific">Mycobacterium avium (strain 104)</name>
    <dbReference type="NCBI Taxonomy" id="243243"/>
    <lineage>
        <taxon>Bacteria</taxon>
        <taxon>Bacillati</taxon>
        <taxon>Actinomycetota</taxon>
        <taxon>Actinomycetes</taxon>
        <taxon>Mycobacteriales</taxon>
        <taxon>Mycobacteriaceae</taxon>
        <taxon>Mycobacterium</taxon>
        <taxon>Mycobacterium avium complex (MAC)</taxon>
    </lineage>
</organism>
<dbReference type="InterPro" id="IPR032710">
    <property type="entry name" value="NTF2-like_dom_sf"/>
</dbReference>
<name>A0A0H3A3I5_MYCA1</name>
<reference evidence="2 3" key="1">
    <citation type="submission" date="2006-10" db="EMBL/GenBank/DDBJ databases">
        <authorList>
            <person name="Fleischmann R.D."/>
            <person name="Dodson R.J."/>
            <person name="Haft D.H."/>
            <person name="Merkel J.S."/>
            <person name="Nelson W.C."/>
            <person name="Fraser C.M."/>
        </authorList>
    </citation>
    <scope>NUCLEOTIDE SEQUENCE [LARGE SCALE GENOMIC DNA]</scope>
    <source>
        <strain evidence="2 3">104</strain>
    </source>
</reference>
<evidence type="ECO:0000259" key="1">
    <source>
        <dbReference type="Pfam" id="PF12680"/>
    </source>
</evidence>
<dbReference type="KEGG" id="mav:MAV_0136"/>
<dbReference type="Pfam" id="PF12680">
    <property type="entry name" value="SnoaL_2"/>
    <property type="match status" value="1"/>
</dbReference>
<dbReference type="InterPro" id="IPR037401">
    <property type="entry name" value="SnoaL-like"/>
</dbReference>
<sequence length="161" mass="17595">MRPIGLASTPPTQQVDYARSPMHPFRRAVEERDEQAIQALLADTVVFTSPVAFKPYVGKPITAAILRGVMRIFEDFRYLREIGDPGGRDHALVFETGIAGAPGIRITGCDFLHCDDDGLIDDFMVMVRPLSGATALSEAMGAQFARIQQEAVELANRFGTA</sequence>
<evidence type="ECO:0000313" key="3">
    <source>
        <dbReference type="Proteomes" id="UP000001574"/>
    </source>
</evidence>
<dbReference type="Proteomes" id="UP000001574">
    <property type="component" value="Chromosome"/>
</dbReference>
<accession>A0A0H3A3I5</accession>